<gene>
    <name evidence="1" type="ORF">HRR80_002276</name>
</gene>
<comment type="caution">
    <text evidence="1">The sequence shown here is derived from an EMBL/GenBank/DDBJ whole genome shotgun (WGS) entry which is preliminary data.</text>
</comment>
<sequence>MQLEFRIPNMWMQMSLTDPIEAMPVRNFNDLSSYPSWAPASQSLHHCSTVILRFPTTSAEIGRMEEQETDRTSRELGIQAPGIAMSLAAIREDAWVPISA</sequence>
<protein>
    <submittedName>
        <fullName evidence="1">Uncharacterized protein</fullName>
    </submittedName>
</protein>
<name>A0AAN6EXW1_EXODE</name>
<accession>A0AAN6EXW1</accession>
<proteinExistence type="predicted"/>
<dbReference type="EMBL" id="JAJGCB010000003">
    <property type="protein sequence ID" value="KAJ8993770.1"/>
    <property type="molecule type" value="Genomic_DNA"/>
</dbReference>
<reference evidence="1" key="1">
    <citation type="submission" date="2023-01" db="EMBL/GenBank/DDBJ databases">
        <title>Exophiala dermititidis isolated from Cystic Fibrosis Patient.</title>
        <authorList>
            <person name="Kurbessoian T."/>
            <person name="Crocker A."/>
            <person name="Murante D."/>
            <person name="Hogan D.A."/>
            <person name="Stajich J.E."/>
        </authorList>
    </citation>
    <scope>NUCLEOTIDE SEQUENCE</scope>
    <source>
        <strain evidence="1">Ex8</strain>
    </source>
</reference>
<dbReference type="Proteomes" id="UP001161757">
    <property type="component" value="Unassembled WGS sequence"/>
</dbReference>
<dbReference type="AlphaFoldDB" id="A0AAN6EXW1"/>
<evidence type="ECO:0000313" key="2">
    <source>
        <dbReference type="Proteomes" id="UP001161757"/>
    </source>
</evidence>
<evidence type="ECO:0000313" key="1">
    <source>
        <dbReference type="EMBL" id="KAJ8993770.1"/>
    </source>
</evidence>
<organism evidence="1 2">
    <name type="scientific">Exophiala dermatitidis</name>
    <name type="common">Black yeast-like fungus</name>
    <name type="synonym">Wangiella dermatitidis</name>
    <dbReference type="NCBI Taxonomy" id="5970"/>
    <lineage>
        <taxon>Eukaryota</taxon>
        <taxon>Fungi</taxon>
        <taxon>Dikarya</taxon>
        <taxon>Ascomycota</taxon>
        <taxon>Pezizomycotina</taxon>
        <taxon>Eurotiomycetes</taxon>
        <taxon>Chaetothyriomycetidae</taxon>
        <taxon>Chaetothyriales</taxon>
        <taxon>Herpotrichiellaceae</taxon>
        <taxon>Exophiala</taxon>
    </lineage>
</organism>